<accession>A0A9P6DRV1</accession>
<evidence type="ECO:0000313" key="1">
    <source>
        <dbReference type="EMBL" id="KAF9507970.1"/>
    </source>
</evidence>
<dbReference type="Proteomes" id="UP000886523">
    <property type="component" value="Unassembled WGS sequence"/>
</dbReference>
<dbReference type="AlphaFoldDB" id="A0A9P6DRV1"/>
<reference evidence="1" key="1">
    <citation type="journal article" date="2020" name="Nat. Commun.">
        <title>Large-scale genome sequencing of mycorrhizal fungi provides insights into the early evolution of symbiotic traits.</title>
        <authorList>
            <person name="Miyauchi S."/>
            <person name="Kiss E."/>
            <person name="Kuo A."/>
            <person name="Drula E."/>
            <person name="Kohler A."/>
            <person name="Sanchez-Garcia M."/>
            <person name="Morin E."/>
            <person name="Andreopoulos B."/>
            <person name="Barry K.W."/>
            <person name="Bonito G."/>
            <person name="Buee M."/>
            <person name="Carver A."/>
            <person name="Chen C."/>
            <person name="Cichocki N."/>
            <person name="Clum A."/>
            <person name="Culley D."/>
            <person name="Crous P.W."/>
            <person name="Fauchery L."/>
            <person name="Girlanda M."/>
            <person name="Hayes R.D."/>
            <person name="Keri Z."/>
            <person name="LaButti K."/>
            <person name="Lipzen A."/>
            <person name="Lombard V."/>
            <person name="Magnuson J."/>
            <person name="Maillard F."/>
            <person name="Murat C."/>
            <person name="Nolan M."/>
            <person name="Ohm R.A."/>
            <person name="Pangilinan J."/>
            <person name="Pereira M.F."/>
            <person name="Perotto S."/>
            <person name="Peter M."/>
            <person name="Pfister S."/>
            <person name="Riley R."/>
            <person name="Sitrit Y."/>
            <person name="Stielow J.B."/>
            <person name="Szollosi G."/>
            <person name="Zifcakova L."/>
            <person name="Stursova M."/>
            <person name="Spatafora J.W."/>
            <person name="Tedersoo L."/>
            <person name="Vaario L.M."/>
            <person name="Yamada A."/>
            <person name="Yan M."/>
            <person name="Wang P."/>
            <person name="Xu J."/>
            <person name="Bruns T."/>
            <person name="Baldrian P."/>
            <person name="Vilgalys R."/>
            <person name="Dunand C."/>
            <person name="Henrissat B."/>
            <person name="Grigoriev I.V."/>
            <person name="Hibbett D."/>
            <person name="Nagy L.G."/>
            <person name="Martin F.M."/>
        </authorList>
    </citation>
    <scope>NUCLEOTIDE SEQUENCE</scope>
    <source>
        <strain evidence="1">UP504</strain>
    </source>
</reference>
<keyword evidence="2" id="KW-1185">Reference proteome</keyword>
<sequence>MSQQIVTGIKGDITEGGVELGLVEVASIGINGSNRFWVYGGDNTWTQSNYVAVLVMKGFMVPRVCFGTGVQGLGKWRSPDELERGPGILARGWKKTFQAHRCESNWRSWMSKEITADIITGWVQILVLRGRRKPRYFFNHIYDFPITIHVSVTRVNNGSSDQDIVQVSNEQVYGMPAEELLAEGLIRFLAFNDQFCPRKGSPTVELAQMIQDNALLQDKFRRGTVDERMVRTAADVGSE</sequence>
<protein>
    <submittedName>
        <fullName evidence="1">Uncharacterized protein</fullName>
    </submittedName>
</protein>
<organism evidence="1 2">
    <name type="scientific">Hydnum rufescens UP504</name>
    <dbReference type="NCBI Taxonomy" id="1448309"/>
    <lineage>
        <taxon>Eukaryota</taxon>
        <taxon>Fungi</taxon>
        <taxon>Dikarya</taxon>
        <taxon>Basidiomycota</taxon>
        <taxon>Agaricomycotina</taxon>
        <taxon>Agaricomycetes</taxon>
        <taxon>Cantharellales</taxon>
        <taxon>Hydnaceae</taxon>
        <taxon>Hydnum</taxon>
    </lineage>
</organism>
<comment type="caution">
    <text evidence="1">The sequence shown here is derived from an EMBL/GenBank/DDBJ whole genome shotgun (WGS) entry which is preliminary data.</text>
</comment>
<proteinExistence type="predicted"/>
<gene>
    <name evidence="1" type="ORF">BS47DRAFT_1366282</name>
</gene>
<name>A0A9P6DRV1_9AGAM</name>
<evidence type="ECO:0000313" key="2">
    <source>
        <dbReference type="Proteomes" id="UP000886523"/>
    </source>
</evidence>
<dbReference type="EMBL" id="MU129068">
    <property type="protein sequence ID" value="KAF9507970.1"/>
    <property type="molecule type" value="Genomic_DNA"/>
</dbReference>